<sequence length="116" mass="13077">MRYSVSVTVQHLKSCRTYGSVRYPLSIRRLFHATTGSPSHPNRIILYSTDALFFQAALISLRGMERVAVYSILAFPDLSPFSAVLIQLHTTVFAPPVPSMTVYALFFMRPYFPLCG</sequence>
<dbReference type="OrthoDB" id="10577793at2759"/>
<evidence type="ECO:0000313" key="1">
    <source>
        <dbReference type="EMBL" id="KIK30127.1"/>
    </source>
</evidence>
<evidence type="ECO:0000313" key="2">
    <source>
        <dbReference type="Proteomes" id="UP000054018"/>
    </source>
</evidence>
<dbReference type="AlphaFoldDB" id="A0A0D0A6S0"/>
<proteinExistence type="predicted"/>
<dbReference type="HOGENOM" id="CLU_2097775_0_0_1"/>
<reference evidence="1 2" key="1">
    <citation type="submission" date="2014-04" db="EMBL/GenBank/DDBJ databases">
        <authorList>
            <consortium name="DOE Joint Genome Institute"/>
            <person name="Kuo A."/>
            <person name="Kohler A."/>
            <person name="Costa M.D."/>
            <person name="Nagy L.G."/>
            <person name="Floudas D."/>
            <person name="Copeland A."/>
            <person name="Barry K.W."/>
            <person name="Cichocki N."/>
            <person name="Veneault-Fourrey C."/>
            <person name="LaButti K."/>
            <person name="Lindquist E.A."/>
            <person name="Lipzen A."/>
            <person name="Lundell T."/>
            <person name="Morin E."/>
            <person name="Murat C."/>
            <person name="Sun H."/>
            <person name="Tunlid A."/>
            <person name="Henrissat B."/>
            <person name="Grigoriev I.V."/>
            <person name="Hibbett D.S."/>
            <person name="Martin F."/>
            <person name="Nordberg H.P."/>
            <person name="Cantor M.N."/>
            <person name="Hua S.X."/>
        </authorList>
    </citation>
    <scope>NUCLEOTIDE SEQUENCE [LARGE SCALE GENOMIC DNA]</scope>
    <source>
        <strain evidence="1 2">441</strain>
    </source>
</reference>
<gene>
    <name evidence="1" type="ORF">PISMIDRAFT_385942</name>
</gene>
<dbReference type="Proteomes" id="UP000054018">
    <property type="component" value="Unassembled WGS sequence"/>
</dbReference>
<keyword evidence="2" id="KW-1185">Reference proteome</keyword>
<accession>A0A0D0A6S0</accession>
<name>A0A0D0A6S0_9AGAM</name>
<organism evidence="1 2">
    <name type="scientific">Pisolithus microcarpus 441</name>
    <dbReference type="NCBI Taxonomy" id="765257"/>
    <lineage>
        <taxon>Eukaryota</taxon>
        <taxon>Fungi</taxon>
        <taxon>Dikarya</taxon>
        <taxon>Basidiomycota</taxon>
        <taxon>Agaricomycotina</taxon>
        <taxon>Agaricomycetes</taxon>
        <taxon>Agaricomycetidae</taxon>
        <taxon>Boletales</taxon>
        <taxon>Sclerodermatineae</taxon>
        <taxon>Pisolithaceae</taxon>
        <taxon>Pisolithus</taxon>
    </lineage>
</organism>
<reference evidence="2" key="2">
    <citation type="submission" date="2015-01" db="EMBL/GenBank/DDBJ databases">
        <title>Evolutionary Origins and Diversification of the Mycorrhizal Mutualists.</title>
        <authorList>
            <consortium name="DOE Joint Genome Institute"/>
            <consortium name="Mycorrhizal Genomics Consortium"/>
            <person name="Kohler A."/>
            <person name="Kuo A."/>
            <person name="Nagy L.G."/>
            <person name="Floudas D."/>
            <person name="Copeland A."/>
            <person name="Barry K.W."/>
            <person name="Cichocki N."/>
            <person name="Veneault-Fourrey C."/>
            <person name="LaButti K."/>
            <person name="Lindquist E.A."/>
            <person name="Lipzen A."/>
            <person name="Lundell T."/>
            <person name="Morin E."/>
            <person name="Murat C."/>
            <person name="Riley R."/>
            <person name="Ohm R."/>
            <person name="Sun H."/>
            <person name="Tunlid A."/>
            <person name="Henrissat B."/>
            <person name="Grigoriev I.V."/>
            <person name="Hibbett D.S."/>
            <person name="Martin F."/>
        </authorList>
    </citation>
    <scope>NUCLEOTIDE SEQUENCE [LARGE SCALE GENOMIC DNA]</scope>
    <source>
        <strain evidence="2">441</strain>
    </source>
</reference>
<protein>
    <submittedName>
        <fullName evidence="1">Uncharacterized protein</fullName>
    </submittedName>
</protein>
<dbReference type="EMBL" id="KN833687">
    <property type="protein sequence ID" value="KIK30127.1"/>
    <property type="molecule type" value="Genomic_DNA"/>
</dbReference>